<dbReference type="PANTHER" id="PTHR24637:SF421">
    <property type="entry name" value="CUTICLE COLLAGEN DPY-2"/>
    <property type="match status" value="1"/>
</dbReference>
<accession>A0A6J6S2C9</accession>
<feature type="region of interest" description="Disordered" evidence="1">
    <location>
        <begin position="98"/>
        <end position="186"/>
    </location>
</feature>
<dbReference type="PANTHER" id="PTHR24637">
    <property type="entry name" value="COLLAGEN"/>
    <property type="match status" value="1"/>
</dbReference>
<protein>
    <submittedName>
        <fullName evidence="2">Unannotated protein</fullName>
    </submittedName>
</protein>
<dbReference type="EMBL" id="CAEZYS010000011">
    <property type="protein sequence ID" value="CAB4728828.1"/>
    <property type="molecule type" value="Genomic_DNA"/>
</dbReference>
<gene>
    <name evidence="2" type="ORF">UFOPK2782_00179</name>
</gene>
<feature type="compositionally biased region" description="Low complexity" evidence="1">
    <location>
        <begin position="98"/>
        <end position="138"/>
    </location>
</feature>
<dbReference type="AlphaFoldDB" id="A0A6J6S2C9"/>
<dbReference type="Pfam" id="PF01391">
    <property type="entry name" value="Collagen"/>
    <property type="match status" value="1"/>
</dbReference>
<evidence type="ECO:0000313" key="2">
    <source>
        <dbReference type="EMBL" id="CAB4728828.1"/>
    </source>
</evidence>
<reference evidence="2" key="1">
    <citation type="submission" date="2020-05" db="EMBL/GenBank/DDBJ databases">
        <authorList>
            <person name="Chiriac C."/>
            <person name="Salcher M."/>
            <person name="Ghai R."/>
            <person name="Kavagutti S V."/>
        </authorList>
    </citation>
    <scope>NUCLEOTIDE SEQUENCE</scope>
</reference>
<name>A0A6J6S2C9_9ZZZZ</name>
<proteinExistence type="predicted"/>
<dbReference type="InterPro" id="IPR008160">
    <property type="entry name" value="Collagen"/>
</dbReference>
<sequence length="333" mass="32524">MFPAKSSRLLALSITPLLIFGNSTITTAHAGPLNKSTISKAGRVATPEMNTLLSGKGAPKSTKGIDGDFYIDTINMNIYGPKVSGKWPAPVSLKGAAGTNGTNGSTGATGAKGTSSNGSDGAPGSTGAPGSPGATGATGPAGSGSPGATGSNGASGSNGTNGTNGSPGSTGATGPKGETGTVGLTGASGSSPVVVINLTALGGGVNWGLSSSTATEAFSSPFGNLQPNTKYRFTIVVTGTVNRTGFDAFPVGSVVTLSGAGATLDFATHYGIGYVSDVLYAKTYNFSFIHEGTVSVSDTVSSLSISVIDGGGWSAGISTFGFQIKAKAFIQIA</sequence>
<feature type="compositionally biased region" description="Low complexity" evidence="1">
    <location>
        <begin position="148"/>
        <end position="175"/>
    </location>
</feature>
<evidence type="ECO:0000256" key="1">
    <source>
        <dbReference type="SAM" id="MobiDB-lite"/>
    </source>
</evidence>
<organism evidence="2">
    <name type="scientific">freshwater metagenome</name>
    <dbReference type="NCBI Taxonomy" id="449393"/>
    <lineage>
        <taxon>unclassified sequences</taxon>
        <taxon>metagenomes</taxon>
        <taxon>ecological metagenomes</taxon>
    </lineage>
</organism>